<protein>
    <submittedName>
        <fullName evidence="1">Uncharacterized protein</fullName>
    </submittedName>
</protein>
<dbReference type="EMBL" id="FOFD01000003">
    <property type="protein sequence ID" value="SEQ89016.1"/>
    <property type="molecule type" value="Genomic_DNA"/>
</dbReference>
<dbReference type="OrthoDB" id="174519at2157"/>
<organism evidence="1 2">
    <name type="scientific">Natrinema salaciae</name>
    <dbReference type="NCBI Taxonomy" id="1186196"/>
    <lineage>
        <taxon>Archaea</taxon>
        <taxon>Methanobacteriati</taxon>
        <taxon>Methanobacteriota</taxon>
        <taxon>Stenosarchaea group</taxon>
        <taxon>Halobacteria</taxon>
        <taxon>Halobacteriales</taxon>
        <taxon>Natrialbaceae</taxon>
        <taxon>Natrinema</taxon>
    </lineage>
</organism>
<dbReference type="Proteomes" id="UP000199114">
    <property type="component" value="Unassembled WGS sequence"/>
</dbReference>
<reference evidence="2" key="1">
    <citation type="submission" date="2016-10" db="EMBL/GenBank/DDBJ databases">
        <authorList>
            <person name="Varghese N."/>
            <person name="Submissions S."/>
        </authorList>
    </citation>
    <scope>NUCLEOTIDE SEQUENCE [LARGE SCALE GENOMIC DNA]</scope>
    <source>
        <strain evidence="2">DSM 25055</strain>
    </source>
</reference>
<gene>
    <name evidence="1" type="ORF">SAMN04489841_2647</name>
</gene>
<accession>A0A1H9JQB6</accession>
<name>A0A1H9JQB6_9EURY</name>
<dbReference type="AlphaFoldDB" id="A0A1H9JQB6"/>
<sequence>MPPNLRSRRNVLAAGVGLGGFGIGGIFALKSDKDEELPGPQGFSAMLAPAGSDPLVMAHVDDVLQSGISKNVLHTLLSASQFDDLPDALTKAFDTIPETAVDIDSVGTLLLVGSDVAKDAGGAVVWANWTADDLVTVLESQDDTDIQSESYRGQTIYTAGETSAAKVGETVFMFGTSTVVRDLIVSSTDDDAKPVGGKTLDSFARTPLSAHVRFSFETLGLSCNTIATSAKTSSVYDGIQQVYGSVPDSGDEVRFHLRVDPSADRQEIATTVRDELGTVERDFVDNIEVTDEHDFVAIQYSHNPDEKATVASEVLGSVVCRSNLSG</sequence>
<dbReference type="STRING" id="1186196.SAMN04489841_2647"/>
<evidence type="ECO:0000313" key="2">
    <source>
        <dbReference type="Proteomes" id="UP000199114"/>
    </source>
</evidence>
<keyword evidence="2" id="KW-1185">Reference proteome</keyword>
<dbReference type="RefSeq" id="WP_090618177.1">
    <property type="nucleotide sequence ID" value="NZ_FOFD01000003.1"/>
</dbReference>
<proteinExistence type="predicted"/>
<evidence type="ECO:0000313" key="1">
    <source>
        <dbReference type="EMBL" id="SEQ89016.1"/>
    </source>
</evidence>